<organism evidence="1 2">
    <name type="scientific">Acinetobacter pittii</name>
    <name type="common">Acinetobacter genomosp. 3</name>
    <dbReference type="NCBI Taxonomy" id="48296"/>
    <lineage>
        <taxon>Bacteria</taxon>
        <taxon>Pseudomonadati</taxon>
        <taxon>Pseudomonadota</taxon>
        <taxon>Gammaproteobacteria</taxon>
        <taxon>Moraxellales</taxon>
        <taxon>Moraxellaceae</taxon>
        <taxon>Acinetobacter</taxon>
        <taxon>Acinetobacter calcoaceticus/baumannii complex</taxon>
    </lineage>
</organism>
<dbReference type="RefSeq" id="WP_017386631.1">
    <property type="nucleotide sequence ID" value="NZ_CP118933.1"/>
</dbReference>
<evidence type="ECO:0000313" key="2">
    <source>
        <dbReference type="Proteomes" id="UP000271320"/>
    </source>
</evidence>
<dbReference type="EMBL" id="RFEW01000017">
    <property type="protein sequence ID" value="RSO56208.1"/>
    <property type="molecule type" value="Genomic_DNA"/>
</dbReference>
<gene>
    <name evidence="1" type="ORF">EA752_16815</name>
</gene>
<dbReference type="Proteomes" id="UP000271320">
    <property type="component" value="Unassembled WGS sequence"/>
</dbReference>
<dbReference type="AlphaFoldDB" id="A0A429JYE0"/>
<reference evidence="1 2" key="1">
    <citation type="submission" date="2018-10" db="EMBL/GenBank/DDBJ databases">
        <title>GWAS and RNA-Seq identify cryptic mechanisms of antimicrobial resistance in Acinetobacter baumannii.</title>
        <authorList>
            <person name="Sahl J.W."/>
        </authorList>
    </citation>
    <scope>NUCLEOTIDE SEQUENCE [LARGE SCALE GENOMIC DNA]</scope>
    <source>
        <strain evidence="1 2">TG41884</strain>
    </source>
</reference>
<evidence type="ECO:0000313" key="1">
    <source>
        <dbReference type="EMBL" id="RSO56208.1"/>
    </source>
</evidence>
<proteinExistence type="predicted"/>
<protein>
    <submittedName>
        <fullName evidence="1">Uncharacterized protein</fullName>
    </submittedName>
</protein>
<name>A0A429JYE0_ACIPI</name>
<sequence length="416" mass="49146">MNLGLKKLIAEIALSSSIKEAAELYKMFEGILKDYVFILSFDKSSAAIPGLAVDKNFSKTGAIRGLYKYNNVFILSEKTVDSLLSGKKEEIPIDYSISLDTQAVSYLYSYFFDRENNRLPEDLDEFFRFIIEPDVNVDPIPHLTENTYNLKCGGNLDKIYNVKLAYEMFRNLDFDTFKNENKLEFKKTDLEIQEIAQQQMSQEIFRLTDEQFNTEYESMFYEQYIIILIIAIIRWKYSNKSIYTQIYTYFEMNQKYLGRMSVRDANLVYAIYSSKSNFFGKIQKNSKELIKKMKAMAWDIFHFRYLEKASTFSLSEKADYFFPALCSFDDEFVKLIDFYKLSGLVYNRKDSDIYPFYAFGMDDMIDLSDKHKTQIQEAFFTSDAIIERKNTCEIKRMRFKQSILELEEEFFQLKAQ</sequence>
<comment type="caution">
    <text evidence="1">The sequence shown here is derived from an EMBL/GenBank/DDBJ whole genome shotgun (WGS) entry which is preliminary data.</text>
</comment>
<accession>A0A429JYE0</accession>